<evidence type="ECO:0000313" key="10">
    <source>
        <dbReference type="Proteomes" id="UP001250214"/>
    </source>
</evidence>
<dbReference type="Pfam" id="PF05223">
    <property type="entry name" value="MecA_N"/>
    <property type="match status" value="1"/>
</dbReference>
<evidence type="ECO:0000259" key="8">
    <source>
        <dbReference type="Pfam" id="PF05223"/>
    </source>
</evidence>
<evidence type="ECO:0000256" key="3">
    <source>
        <dbReference type="ARBA" id="ARBA00023136"/>
    </source>
</evidence>
<evidence type="ECO:0000259" key="6">
    <source>
        <dbReference type="Pfam" id="PF00905"/>
    </source>
</evidence>
<keyword evidence="5" id="KW-0732">Signal</keyword>
<feature type="compositionally biased region" description="Acidic residues" evidence="4">
    <location>
        <begin position="524"/>
        <end position="547"/>
    </location>
</feature>
<feature type="domain" description="Penicillin-binding protein dimerisation" evidence="7">
    <location>
        <begin position="146"/>
        <end position="306"/>
    </location>
</feature>
<dbReference type="Gene3D" id="3.40.710.10">
    <property type="entry name" value="DD-peptidase/beta-lactamase superfamily"/>
    <property type="match status" value="1"/>
</dbReference>
<dbReference type="PANTHER" id="PTHR30627:SF24">
    <property type="entry name" value="PENICILLIN-BINDING PROTEIN 4B"/>
    <property type="match status" value="1"/>
</dbReference>
<evidence type="ECO:0000256" key="2">
    <source>
        <dbReference type="ARBA" id="ARBA00007171"/>
    </source>
</evidence>
<evidence type="ECO:0000256" key="1">
    <source>
        <dbReference type="ARBA" id="ARBA00004370"/>
    </source>
</evidence>
<evidence type="ECO:0000259" key="7">
    <source>
        <dbReference type="Pfam" id="PF03717"/>
    </source>
</evidence>
<dbReference type="PROSITE" id="PS51257">
    <property type="entry name" value="PROKAR_LIPOPROTEIN"/>
    <property type="match status" value="1"/>
</dbReference>
<keyword evidence="3" id="KW-0472">Membrane</keyword>
<dbReference type="Proteomes" id="UP001250214">
    <property type="component" value="Unassembled WGS sequence"/>
</dbReference>
<feature type="region of interest" description="Disordered" evidence="4">
    <location>
        <begin position="520"/>
        <end position="547"/>
    </location>
</feature>
<dbReference type="PANTHER" id="PTHR30627">
    <property type="entry name" value="PEPTIDOGLYCAN D,D-TRANSPEPTIDASE"/>
    <property type="match status" value="1"/>
</dbReference>
<sequence length="648" mass="67489">MRSVRLCRLVPAGMAVGLVLVGCAAQPSPEVAVRGFLLDWQDGDYIAAAERTNGDPEEVAAALGAAQDQLDLAALRLGLAPIHQDGDSAHAEFEAQADLGIGDPVWSYLGGMDLEQENGDWVVDWDPSVIHPELQPEERLAVTYNVPARGQILDRDREPLVEETDIVEFGVRPADMPDLDGGVAELAELLDDSAARILDRVRSAPPEEFQPLVLHRAEDIGATLIADAESIDGVETRETAMPLRPVAAPGLVGEVAGTREHNIADRVSGPYQAGDTIGISGLQSGYQQELAGTATTRIVALDGQDHESRVLQEWPGDTSSSLVTSLDRTVQDAAQGALATEPLTSHLVVVDRSSGELRAVASQPSNTDNTGALTDTYRPGAAFTIVTAAALLDAGVVTPEDVVACPDEVTVGDVSITNPDGVSAGDRTLTQQFAQGCVTAFAELAESLDGQQLTRAASALGIGAEVPFPVDMNPGTVAEPAGAAEVVATAVGAAEGTATVSALSMAQVAATVAEGEYSAPVLVPDDDGQADGDTETDAGDASAEPDAELSGAVAGQLRDMMGEAVSTGETPALRGVGAEPVHGQHGEVRQTIDEEERVVQWFVGYRDDLAFAAVTELPSEFVAGNSHQYAVGFTADFLQRLPQEPAPL</sequence>
<feature type="domain" description="NTF2-like N-terminal transpeptidase" evidence="8">
    <location>
        <begin position="29"/>
        <end position="137"/>
    </location>
</feature>
<feature type="domain" description="Penicillin-binding protein transpeptidase" evidence="6">
    <location>
        <begin position="348"/>
        <end position="616"/>
    </location>
</feature>
<protein>
    <submittedName>
        <fullName evidence="9">Penicillin-binding transpeptidase domain-containing protein</fullName>
    </submittedName>
</protein>
<organism evidence="9 10">
    <name type="scientific">Lipingzhangella rawalii</name>
    <dbReference type="NCBI Taxonomy" id="2055835"/>
    <lineage>
        <taxon>Bacteria</taxon>
        <taxon>Bacillati</taxon>
        <taxon>Actinomycetota</taxon>
        <taxon>Actinomycetes</taxon>
        <taxon>Streptosporangiales</taxon>
        <taxon>Nocardiopsidaceae</taxon>
        <taxon>Lipingzhangella</taxon>
    </lineage>
</organism>
<comment type="similarity">
    <text evidence="2">Belongs to the transpeptidase family.</text>
</comment>
<dbReference type="InterPro" id="IPR050515">
    <property type="entry name" value="Beta-lactam/transpept"/>
</dbReference>
<dbReference type="InterPro" id="IPR001460">
    <property type="entry name" value="PCN-bd_Tpept"/>
</dbReference>
<dbReference type="SUPFAM" id="SSF56601">
    <property type="entry name" value="beta-lactamase/transpeptidase-like"/>
    <property type="match status" value="1"/>
</dbReference>
<dbReference type="InterPro" id="IPR036138">
    <property type="entry name" value="PBP_dimer_sf"/>
</dbReference>
<dbReference type="Pfam" id="PF03717">
    <property type="entry name" value="PBP_dimer"/>
    <property type="match status" value="1"/>
</dbReference>
<dbReference type="Gene3D" id="3.30.1390.30">
    <property type="entry name" value="Penicillin-binding protein 2a, domain 3"/>
    <property type="match status" value="1"/>
</dbReference>
<dbReference type="RefSeq" id="WP_310913796.1">
    <property type="nucleotide sequence ID" value="NZ_JAVLVT010000010.1"/>
</dbReference>
<evidence type="ECO:0000256" key="5">
    <source>
        <dbReference type="SAM" id="SignalP"/>
    </source>
</evidence>
<dbReference type="InterPro" id="IPR005311">
    <property type="entry name" value="PBP_dimer"/>
</dbReference>
<dbReference type="Gene3D" id="3.90.1310.10">
    <property type="entry name" value="Penicillin-binding protein 2a (Domain 2)"/>
    <property type="match status" value="1"/>
</dbReference>
<feature type="chain" id="PRO_5045920636" evidence="5">
    <location>
        <begin position="25"/>
        <end position="648"/>
    </location>
</feature>
<dbReference type="EMBL" id="JAVLVT010000010">
    <property type="protein sequence ID" value="MDS1272225.1"/>
    <property type="molecule type" value="Genomic_DNA"/>
</dbReference>
<accession>A0ABU2HBQ4</accession>
<proteinExistence type="inferred from homology"/>
<feature type="signal peptide" evidence="5">
    <location>
        <begin position="1"/>
        <end position="24"/>
    </location>
</feature>
<dbReference type="InterPro" id="IPR007887">
    <property type="entry name" value="MecA_N"/>
</dbReference>
<comment type="subcellular location">
    <subcellularLocation>
        <location evidence="1">Membrane</location>
    </subcellularLocation>
</comment>
<dbReference type="Pfam" id="PF00905">
    <property type="entry name" value="Transpeptidase"/>
    <property type="match status" value="1"/>
</dbReference>
<evidence type="ECO:0000256" key="4">
    <source>
        <dbReference type="SAM" id="MobiDB-lite"/>
    </source>
</evidence>
<evidence type="ECO:0000313" key="9">
    <source>
        <dbReference type="EMBL" id="MDS1272225.1"/>
    </source>
</evidence>
<dbReference type="SUPFAM" id="SSF56519">
    <property type="entry name" value="Penicillin binding protein dimerisation domain"/>
    <property type="match status" value="1"/>
</dbReference>
<keyword evidence="10" id="KW-1185">Reference proteome</keyword>
<dbReference type="InterPro" id="IPR012338">
    <property type="entry name" value="Beta-lactam/transpept-like"/>
</dbReference>
<comment type="caution">
    <text evidence="9">The sequence shown here is derived from an EMBL/GenBank/DDBJ whole genome shotgun (WGS) entry which is preliminary data.</text>
</comment>
<name>A0ABU2HBQ4_9ACTN</name>
<gene>
    <name evidence="9" type="ORF">RIF23_18205</name>
</gene>
<reference evidence="10" key="1">
    <citation type="submission" date="2023-07" db="EMBL/GenBank/DDBJ databases">
        <title>Novel species in the genus Lipingzhangella isolated from Sambhar Salt Lake.</title>
        <authorList>
            <person name="Jiya N."/>
            <person name="Kajale S."/>
            <person name="Sharma A."/>
        </authorList>
    </citation>
    <scope>NUCLEOTIDE SEQUENCE [LARGE SCALE GENOMIC DNA]</scope>
    <source>
        <strain evidence="10">LS1_29</strain>
    </source>
</reference>